<dbReference type="SUPFAM" id="SSF52047">
    <property type="entry name" value="RNI-like"/>
    <property type="match status" value="1"/>
</dbReference>
<sequence>MQAYVASTMRHLEAHVLPKLRRRYNALAPIHQRLPPEVLLEIFSQVEHTGRHDIRIMHVCQAWRSLLVRRPEFWARMLAACPLRYSSTIVDQASGWFNTFLDCSAPAPLSLALACFHQAVHDTLRPHTYHITSLAICISFGTTFDTLFSMLSRGLPSLETLSITHDDYPGNNGRLSLQSLHWLGQALPRLRALNLPSMLLCSAFSIAALRDVEIRSCNCVSGCRYLQKAAIDLPSFLQRCPSLETLRLVGGGQLTLPIELEPSIALPLTNLRELHFDDYDSTYIRELIDRIAASPRIIVVIDVKYMFPVAGVQITLQSMPIFWTADKIVVQFCTDTTPCSLESFREDSLRWAIYARRRRPVTLQMHSTASRGAINHDALMGTTLPSPILSITTLEIWHIPRWASYNDRGTSLLKAALASFPRLVVLRLHLKDGISFHPVPLFRQTRPGRPVICPVLHTFEVSWSIPRDCAIDMFIASCVRLRKALRMRSGVESPLEVFLIICTHTLHLQGLRKTEKVAGRLEKLFEGVAGEVRVATHDREDPTGRIPISIPDM</sequence>
<dbReference type="InterPro" id="IPR001810">
    <property type="entry name" value="F-box_dom"/>
</dbReference>
<dbReference type="Gene3D" id="1.20.1280.50">
    <property type="match status" value="1"/>
</dbReference>
<dbReference type="SUPFAM" id="SSF81383">
    <property type="entry name" value="F-box domain"/>
    <property type="match status" value="1"/>
</dbReference>
<evidence type="ECO:0000313" key="3">
    <source>
        <dbReference type="Proteomes" id="UP000184267"/>
    </source>
</evidence>
<reference evidence="2 3" key="1">
    <citation type="submission" date="2016-10" db="EMBL/GenBank/DDBJ databases">
        <title>Genome sequence of the basidiomycete white-rot fungus Trametes pubescens.</title>
        <authorList>
            <person name="Makela M.R."/>
            <person name="Granchi Z."/>
            <person name="Peng M."/>
            <person name="De Vries R.P."/>
            <person name="Grigoriev I."/>
            <person name="Riley R."/>
            <person name="Hilden K."/>
        </authorList>
    </citation>
    <scope>NUCLEOTIDE SEQUENCE [LARGE SCALE GENOMIC DNA]</scope>
    <source>
        <strain evidence="2 3">FBCC735</strain>
    </source>
</reference>
<accession>A0A1M2V462</accession>
<dbReference type="Proteomes" id="UP000184267">
    <property type="component" value="Unassembled WGS sequence"/>
</dbReference>
<dbReference type="OMA" id="DVEIRSC"/>
<evidence type="ECO:0000313" key="2">
    <source>
        <dbReference type="EMBL" id="OJT02347.1"/>
    </source>
</evidence>
<protein>
    <recommendedName>
        <fullName evidence="1">F-box domain-containing protein</fullName>
    </recommendedName>
</protein>
<dbReference type="STRING" id="154538.A0A1M2V462"/>
<dbReference type="AlphaFoldDB" id="A0A1M2V462"/>
<feature type="domain" description="F-box" evidence="1">
    <location>
        <begin position="28"/>
        <end position="77"/>
    </location>
</feature>
<proteinExistence type="predicted"/>
<dbReference type="PROSITE" id="PS50181">
    <property type="entry name" value="FBOX"/>
    <property type="match status" value="1"/>
</dbReference>
<gene>
    <name evidence="2" type="ORF">TRAPUB_7130</name>
</gene>
<keyword evidence="3" id="KW-1185">Reference proteome</keyword>
<evidence type="ECO:0000259" key="1">
    <source>
        <dbReference type="PROSITE" id="PS50181"/>
    </source>
</evidence>
<dbReference type="OrthoDB" id="2748248at2759"/>
<comment type="caution">
    <text evidence="2">The sequence shown here is derived from an EMBL/GenBank/DDBJ whole genome shotgun (WGS) entry which is preliminary data.</text>
</comment>
<organism evidence="2 3">
    <name type="scientific">Trametes pubescens</name>
    <name type="common">White-rot fungus</name>
    <dbReference type="NCBI Taxonomy" id="154538"/>
    <lineage>
        <taxon>Eukaryota</taxon>
        <taxon>Fungi</taxon>
        <taxon>Dikarya</taxon>
        <taxon>Basidiomycota</taxon>
        <taxon>Agaricomycotina</taxon>
        <taxon>Agaricomycetes</taxon>
        <taxon>Polyporales</taxon>
        <taxon>Polyporaceae</taxon>
        <taxon>Trametes</taxon>
    </lineage>
</organism>
<dbReference type="Pfam" id="PF12937">
    <property type="entry name" value="F-box-like"/>
    <property type="match status" value="1"/>
</dbReference>
<dbReference type="Gene3D" id="3.80.10.10">
    <property type="entry name" value="Ribonuclease Inhibitor"/>
    <property type="match status" value="1"/>
</dbReference>
<dbReference type="EMBL" id="MNAD01001674">
    <property type="protein sequence ID" value="OJT02347.1"/>
    <property type="molecule type" value="Genomic_DNA"/>
</dbReference>
<dbReference type="InterPro" id="IPR036047">
    <property type="entry name" value="F-box-like_dom_sf"/>
</dbReference>
<name>A0A1M2V462_TRAPU</name>
<dbReference type="InterPro" id="IPR032675">
    <property type="entry name" value="LRR_dom_sf"/>
</dbReference>